<dbReference type="KEGG" id="ovi:T265_05789"/>
<gene>
    <name evidence="1" type="ORF">T265_05789</name>
</gene>
<protein>
    <submittedName>
        <fullName evidence="1">Uncharacterized protein</fullName>
    </submittedName>
</protein>
<reference evidence="1 2" key="1">
    <citation type="submission" date="2013-11" db="EMBL/GenBank/DDBJ databases">
        <title>Opisthorchis viverrini - life in the bile duct.</title>
        <authorList>
            <person name="Young N.D."/>
            <person name="Nagarajan N."/>
            <person name="Lin S.J."/>
            <person name="Korhonen P.K."/>
            <person name="Jex A.R."/>
            <person name="Hall R.S."/>
            <person name="Safavi-Hemami H."/>
            <person name="Kaewkong W."/>
            <person name="Bertrand D."/>
            <person name="Gao S."/>
            <person name="Seet Q."/>
            <person name="Wongkham S."/>
            <person name="Teh B.T."/>
            <person name="Wongkham C."/>
            <person name="Intapan P.M."/>
            <person name="Maleewong W."/>
            <person name="Yang X."/>
            <person name="Hu M."/>
            <person name="Wang Z."/>
            <person name="Hofmann A."/>
            <person name="Sternberg P.W."/>
            <person name="Tan P."/>
            <person name="Wang J."/>
            <person name="Gasser R.B."/>
        </authorList>
    </citation>
    <scope>NUCLEOTIDE SEQUENCE [LARGE SCALE GENOMIC DNA]</scope>
</reference>
<name>A0A074ZJC7_OPIVI</name>
<organism evidence="1 2">
    <name type="scientific">Opisthorchis viverrini</name>
    <name type="common">Southeast Asian liver fluke</name>
    <dbReference type="NCBI Taxonomy" id="6198"/>
    <lineage>
        <taxon>Eukaryota</taxon>
        <taxon>Metazoa</taxon>
        <taxon>Spiralia</taxon>
        <taxon>Lophotrochozoa</taxon>
        <taxon>Platyhelminthes</taxon>
        <taxon>Trematoda</taxon>
        <taxon>Digenea</taxon>
        <taxon>Opisthorchiida</taxon>
        <taxon>Opisthorchiata</taxon>
        <taxon>Opisthorchiidae</taxon>
        <taxon>Opisthorchis</taxon>
    </lineage>
</organism>
<dbReference type="CTD" id="20319971"/>
<dbReference type="AlphaFoldDB" id="A0A074ZJC7"/>
<dbReference type="Proteomes" id="UP000054324">
    <property type="component" value="Unassembled WGS sequence"/>
</dbReference>
<sequence>MSYIWHQNHRSETTLSLISFDIEQFVRFEEEQAPRGDYPNRSTELSLECFERRDDGSTQQLPSGLTA</sequence>
<evidence type="ECO:0000313" key="2">
    <source>
        <dbReference type="Proteomes" id="UP000054324"/>
    </source>
</evidence>
<keyword evidence="2" id="KW-1185">Reference proteome</keyword>
<dbReference type="GeneID" id="20319971"/>
<dbReference type="EMBL" id="KL596731">
    <property type="protein sequence ID" value="KER27091.1"/>
    <property type="molecule type" value="Genomic_DNA"/>
</dbReference>
<proteinExistence type="predicted"/>
<dbReference type="RefSeq" id="XP_009169147.1">
    <property type="nucleotide sequence ID" value="XM_009170883.1"/>
</dbReference>
<accession>A0A074ZJC7</accession>
<evidence type="ECO:0000313" key="1">
    <source>
        <dbReference type="EMBL" id="KER27091.1"/>
    </source>
</evidence>